<dbReference type="Pfam" id="PF13432">
    <property type="entry name" value="TPR_16"/>
    <property type="match status" value="1"/>
</dbReference>
<dbReference type="PANTHER" id="PTHR44943">
    <property type="entry name" value="CELLULOSE SYNTHASE OPERON PROTEIN C"/>
    <property type="match status" value="1"/>
</dbReference>
<proteinExistence type="predicted"/>
<dbReference type="Gene3D" id="1.25.40.10">
    <property type="entry name" value="Tetratricopeptide repeat domain"/>
    <property type="match status" value="2"/>
</dbReference>
<evidence type="ECO:0000256" key="3">
    <source>
        <dbReference type="PROSITE-ProRule" id="PRU00339"/>
    </source>
</evidence>
<accession>A0A1I5WA35</accession>
<feature type="signal peptide" evidence="5">
    <location>
        <begin position="1"/>
        <end position="17"/>
    </location>
</feature>
<dbReference type="PROSITE" id="PS50005">
    <property type="entry name" value="TPR"/>
    <property type="match status" value="1"/>
</dbReference>
<keyword evidence="2 3" id="KW-0802">TPR repeat</keyword>
<evidence type="ECO:0000256" key="1">
    <source>
        <dbReference type="ARBA" id="ARBA00022737"/>
    </source>
</evidence>
<organism evidence="6 7">
    <name type="scientific">Pseudomonas borbori</name>
    <dbReference type="NCBI Taxonomy" id="289003"/>
    <lineage>
        <taxon>Bacteria</taxon>
        <taxon>Pseudomonadati</taxon>
        <taxon>Pseudomonadota</taxon>
        <taxon>Gammaproteobacteria</taxon>
        <taxon>Pseudomonadales</taxon>
        <taxon>Pseudomonadaceae</taxon>
        <taxon>Pseudomonas</taxon>
    </lineage>
</organism>
<dbReference type="AlphaFoldDB" id="A0A1I5WA35"/>
<evidence type="ECO:0000256" key="2">
    <source>
        <dbReference type="ARBA" id="ARBA00022803"/>
    </source>
</evidence>
<reference evidence="7" key="1">
    <citation type="submission" date="2016-10" db="EMBL/GenBank/DDBJ databases">
        <authorList>
            <person name="Varghese N."/>
            <person name="Submissions S."/>
        </authorList>
    </citation>
    <scope>NUCLEOTIDE SEQUENCE [LARGE SCALE GENOMIC DNA]</scope>
    <source>
        <strain evidence="7">DSM 17834</strain>
    </source>
</reference>
<feature type="repeat" description="TPR" evidence="3">
    <location>
        <begin position="502"/>
        <end position="535"/>
    </location>
</feature>
<gene>
    <name evidence="6" type="ORF">SAMN05216190_13732</name>
</gene>
<evidence type="ECO:0000256" key="5">
    <source>
        <dbReference type="SAM" id="SignalP"/>
    </source>
</evidence>
<protein>
    <submittedName>
        <fullName evidence="6">Flp pilus assembly protein TadD, contains TPR repeats</fullName>
    </submittedName>
</protein>
<dbReference type="Pfam" id="PF14559">
    <property type="entry name" value="TPR_19"/>
    <property type="match status" value="2"/>
</dbReference>
<sequence length="584" mass="65507">MILAMILSMNRSFALLAALILLGGCQSLTSSAPDGTPPVEETSPAAAAPQPDTYASFTQETLLALLTAELAGQRNRFDIAIDNYVQQAQATQDAGVAERGFRIAEYLGAEQAALDTALIWAKNAPGNLEAQRAAAIQLARAGRYDEAMAYMEQVLQGKGDTHFDFLALSAMETDPDTRAGLLQSFDRLQSKYPDNGQLLFGKALLLQQDDRPQEALELLETQSAKQDEIPPLLLHVRLLQSLERGAEALPLLQQGIRLHPDDKRLRLTYARLLVEQGRMDDAKGEFTTLLQQFPQDDDLRFSLALVCLEAEAWREAIVYLEELIERDSHVDAAHYNLARAYEALDEKDSALIEYALVGPSDDFLPAQARQAQLLFDGKRPAEASRRLSQARTTQPDYAIQLYLIEVEALASHQQHEQAWQLVQQALEQFPDDLNLLYTRAMLAEKRDDLELLEQDLRFILEREPDNSMALNALGYTLADRTKRYAEAKELIEQALRLNPQDPAILDSLGWVNYRLGNLDEAERLLRQALQRFPDHEVAAHLGEVLWARGKQREARKVWANALKQQPDSTVLRSTLLRLTGSETF</sequence>
<dbReference type="EMBL" id="FOWX01000037">
    <property type="protein sequence ID" value="SFQ16593.1"/>
    <property type="molecule type" value="Genomic_DNA"/>
</dbReference>
<keyword evidence="5" id="KW-0732">Signal</keyword>
<feature type="chain" id="PRO_5011505033" evidence="5">
    <location>
        <begin position="18"/>
        <end position="584"/>
    </location>
</feature>
<evidence type="ECO:0000313" key="7">
    <source>
        <dbReference type="Proteomes" id="UP000198784"/>
    </source>
</evidence>
<keyword evidence="7" id="KW-1185">Reference proteome</keyword>
<dbReference type="PANTHER" id="PTHR44943:SF8">
    <property type="entry name" value="TPR REPEAT-CONTAINING PROTEIN MJ0263"/>
    <property type="match status" value="1"/>
</dbReference>
<feature type="region of interest" description="Disordered" evidence="4">
    <location>
        <begin position="31"/>
        <end position="50"/>
    </location>
</feature>
<dbReference type="InterPro" id="IPR051685">
    <property type="entry name" value="Ycf3/AcsC/BcsC/TPR_MFPF"/>
</dbReference>
<evidence type="ECO:0000256" key="4">
    <source>
        <dbReference type="SAM" id="MobiDB-lite"/>
    </source>
</evidence>
<keyword evidence="1" id="KW-0677">Repeat</keyword>
<dbReference type="Proteomes" id="UP000198784">
    <property type="component" value="Unassembled WGS sequence"/>
</dbReference>
<name>A0A1I5WA35_9PSED</name>
<dbReference type="STRING" id="289003.SAMN05216190_13732"/>
<dbReference type="InterPro" id="IPR011990">
    <property type="entry name" value="TPR-like_helical_dom_sf"/>
</dbReference>
<dbReference type="SMART" id="SM00028">
    <property type="entry name" value="TPR"/>
    <property type="match status" value="8"/>
</dbReference>
<evidence type="ECO:0000313" key="6">
    <source>
        <dbReference type="EMBL" id="SFQ16593.1"/>
    </source>
</evidence>
<dbReference type="InterPro" id="IPR019734">
    <property type="entry name" value="TPR_rpt"/>
</dbReference>
<dbReference type="SUPFAM" id="SSF48452">
    <property type="entry name" value="TPR-like"/>
    <property type="match status" value="2"/>
</dbReference>